<feature type="region of interest" description="Disordered" evidence="5">
    <location>
        <begin position="1648"/>
        <end position="1702"/>
    </location>
</feature>
<dbReference type="PROSITE" id="PS50294">
    <property type="entry name" value="WD_REPEATS_REGION"/>
    <property type="match status" value="1"/>
</dbReference>
<dbReference type="Pfam" id="PF00400">
    <property type="entry name" value="WD40"/>
    <property type="match status" value="1"/>
</dbReference>
<feature type="compositionally biased region" description="Polar residues" evidence="5">
    <location>
        <begin position="1243"/>
        <end position="1256"/>
    </location>
</feature>
<proteinExistence type="predicted"/>
<evidence type="ECO:0000256" key="5">
    <source>
        <dbReference type="SAM" id="MobiDB-lite"/>
    </source>
</evidence>
<dbReference type="HOGENOM" id="CLU_001454_0_0_1"/>
<dbReference type="InParanoid" id="A7S4X6"/>
<evidence type="ECO:0000256" key="1">
    <source>
        <dbReference type="ARBA" id="ARBA00004419"/>
    </source>
</evidence>
<dbReference type="InterPro" id="IPR000409">
    <property type="entry name" value="BEACH_dom"/>
</dbReference>
<dbReference type="Pfam" id="PF02138">
    <property type="entry name" value="Beach"/>
    <property type="match status" value="1"/>
</dbReference>
<dbReference type="InterPro" id="IPR036372">
    <property type="entry name" value="BEACH_dom_sf"/>
</dbReference>
<comment type="subcellular location">
    <subcellularLocation>
        <location evidence="1">Cytoplasmic vesicle</location>
        <location evidence="1">Autophagosome</location>
    </subcellularLocation>
</comment>
<accession>A7S4X6</accession>
<keyword evidence="8" id="KW-1185">Reference proteome</keyword>
<dbReference type="InterPro" id="IPR015943">
    <property type="entry name" value="WD40/YVTN_repeat-like_dom_sf"/>
</dbReference>
<name>A7S4X6_NEMVE</name>
<dbReference type="GO" id="GO:0005769">
    <property type="term" value="C:early endosome"/>
    <property type="evidence" value="ECO:0000318"/>
    <property type="project" value="GO_Central"/>
</dbReference>
<dbReference type="STRING" id="45351.A7S4X6"/>
<feature type="domain" description="BEACH" evidence="6">
    <location>
        <begin position="354"/>
        <end position="632"/>
    </location>
</feature>
<dbReference type="Gene3D" id="2.130.10.10">
    <property type="entry name" value="YVTN repeat-like/Quinoprotein amine dehydrogenase"/>
    <property type="match status" value="2"/>
</dbReference>
<feature type="region of interest" description="Disordered" evidence="5">
    <location>
        <begin position="821"/>
        <end position="841"/>
    </location>
</feature>
<protein>
    <recommendedName>
        <fullName evidence="6">BEACH domain-containing protein</fullName>
    </recommendedName>
</protein>
<feature type="region of interest" description="Disordered" evidence="5">
    <location>
        <begin position="1034"/>
        <end position="1074"/>
    </location>
</feature>
<evidence type="ECO:0000313" key="8">
    <source>
        <dbReference type="Proteomes" id="UP000001593"/>
    </source>
</evidence>
<dbReference type="SMART" id="SM00320">
    <property type="entry name" value="WD40"/>
    <property type="match status" value="5"/>
</dbReference>
<dbReference type="SUPFAM" id="SSF56112">
    <property type="entry name" value="Protein kinase-like (PK-like)"/>
    <property type="match status" value="1"/>
</dbReference>
<feature type="compositionally biased region" description="Acidic residues" evidence="5">
    <location>
        <begin position="1284"/>
        <end position="1311"/>
    </location>
</feature>
<dbReference type="GO" id="GO:2000643">
    <property type="term" value="P:positive regulation of early endosome to late endosome transport"/>
    <property type="evidence" value="ECO:0000318"/>
    <property type="project" value="GO_Central"/>
</dbReference>
<organism evidence="7 8">
    <name type="scientific">Nematostella vectensis</name>
    <name type="common">Starlet sea anemone</name>
    <dbReference type="NCBI Taxonomy" id="45351"/>
    <lineage>
        <taxon>Eukaryota</taxon>
        <taxon>Metazoa</taxon>
        <taxon>Cnidaria</taxon>
        <taxon>Anthozoa</taxon>
        <taxon>Hexacorallia</taxon>
        <taxon>Actiniaria</taxon>
        <taxon>Edwardsiidae</taxon>
        <taxon>Nematostella</taxon>
    </lineage>
</organism>
<dbReference type="eggNOG" id="KOG1786">
    <property type="taxonomic scope" value="Eukaryota"/>
</dbReference>
<dbReference type="Gene3D" id="1.10.1540.10">
    <property type="entry name" value="BEACH domain"/>
    <property type="match status" value="1"/>
</dbReference>
<evidence type="ECO:0000256" key="3">
    <source>
        <dbReference type="ARBA" id="ARBA00022737"/>
    </source>
</evidence>
<dbReference type="Proteomes" id="UP000001593">
    <property type="component" value="Unassembled WGS sequence"/>
</dbReference>
<dbReference type="PROSITE" id="PS50197">
    <property type="entry name" value="BEACH"/>
    <property type="match status" value="1"/>
</dbReference>
<reference evidence="7 8" key="1">
    <citation type="journal article" date="2007" name="Science">
        <title>Sea anemone genome reveals ancestral eumetazoan gene repertoire and genomic organization.</title>
        <authorList>
            <person name="Putnam N.H."/>
            <person name="Srivastava M."/>
            <person name="Hellsten U."/>
            <person name="Dirks B."/>
            <person name="Chapman J."/>
            <person name="Salamov A."/>
            <person name="Terry A."/>
            <person name="Shapiro H."/>
            <person name="Lindquist E."/>
            <person name="Kapitonov V.V."/>
            <person name="Jurka J."/>
            <person name="Genikhovich G."/>
            <person name="Grigoriev I.V."/>
            <person name="Lucas S.M."/>
            <person name="Steele R.E."/>
            <person name="Finnerty J.R."/>
            <person name="Technau U."/>
            <person name="Martindale M.Q."/>
            <person name="Rokhsar D.S."/>
        </authorList>
    </citation>
    <scope>NUCLEOTIDE SEQUENCE [LARGE SCALE GENOMIC DNA]</scope>
    <source>
        <strain evidence="8">CH2 X CH6</strain>
    </source>
</reference>
<evidence type="ECO:0000256" key="2">
    <source>
        <dbReference type="ARBA" id="ARBA00022574"/>
    </source>
</evidence>
<feature type="region of interest" description="Disordered" evidence="5">
    <location>
        <begin position="1119"/>
        <end position="1311"/>
    </location>
</feature>
<dbReference type="GO" id="GO:0005770">
    <property type="term" value="C:late endosome"/>
    <property type="evidence" value="ECO:0000318"/>
    <property type="project" value="GO_Central"/>
</dbReference>
<dbReference type="GO" id="GO:0005776">
    <property type="term" value="C:autophagosome"/>
    <property type="evidence" value="ECO:0007669"/>
    <property type="project" value="UniProtKB-SubCell"/>
</dbReference>
<dbReference type="PhylomeDB" id="A7S4X6"/>
<dbReference type="PANTHER" id="PTHR46866:SF1">
    <property type="entry name" value="GH12955P"/>
    <property type="match status" value="1"/>
</dbReference>
<dbReference type="FunFam" id="1.10.1540.10:FF:000003">
    <property type="entry name" value="WD repeat-containing protein 81 isoform X1"/>
    <property type="match status" value="1"/>
</dbReference>
<feature type="compositionally biased region" description="Basic and acidic residues" evidence="5">
    <location>
        <begin position="1262"/>
        <end position="1283"/>
    </location>
</feature>
<dbReference type="InterPro" id="IPR001680">
    <property type="entry name" value="WD40_rpt"/>
</dbReference>
<dbReference type="eggNOG" id="KOG4190">
    <property type="taxonomic scope" value="Eukaryota"/>
</dbReference>
<dbReference type="PROSITE" id="PS50082">
    <property type="entry name" value="WD_REPEATS_2"/>
    <property type="match status" value="1"/>
</dbReference>
<dbReference type="CDD" id="cd06071">
    <property type="entry name" value="Beach"/>
    <property type="match status" value="1"/>
</dbReference>
<dbReference type="OMA" id="AYEQFTP"/>
<sequence>MGMNQKANELTRLVSKSLGLESSCIRVCSVSRVSCLVHEGWLHSVISGSSTGDEGRLYSHPGSEYERQLLLQPSHAGPNPPWLRVSIKVVLKSENAQFFPWESRHREPKSRSLSTVADLIQELSEESFQHTWGVALSSHPLALSYLPHPKWRKQDNQNVIHQIISDVFGVPVISLQKHSTLSNTKPNGYLRDLHGNETHAPSDSNLIPLVCALECRDAYFLVEPFFAYGLHDIFTFSPAVMSHSTIRLLFIIYQILHALQWYHENNLPFGNLALGNIRISKGLLLYLTTPTFKEVLGDVLFKGEETLPGRDCEDGHSLIGSTMDMADERITLKMPVSQDLLSSQESTVLDSLTDPNVLTHDLATLVDMWVRDEITNFDYLMALNYHSGRRLGDPNYHPLFPWVVDFTEECGGFRDLSKTKFRLNKGDHQLDMMYKQSWFESHEGGNSETVPHHVSDVLSEITYHAYLARRTPVSVLCEHLRSNWVPNEYPASMKRLFEWTPDECIPQFFTDPSIFSSIHDDLPDLALPPWTPTPTDFISWHRSALESDEVSRELHNWIDLTFGYKLSGKAAIKAKNVCLDLVSKSQSVSNFGVVQLFTQPHPPQSTCCAMLDPTSFSCTPLYHQHENCLIDQNPLLRHLKEHLDDSMGSLDSIDEGGQDADMLQGKRADPSDAPPRDTVPLVNTFSALMGPRESALVEPEAAVDVIYLPDDYKPLEMLEKYEAIQKFKRQFPAKKYSSDDSKRNILSREALLKHLMQKDLEALGCLIVEIVLNEKVRLATAGLSEKEKARTIRDMALENGKLLPRFVRNGVLRLLNSADDKHGSVHQDADDDNDSDDSIPPLSARHLLHPQTGLFPFPEHFKEIHAFVVRFNRARLQTKSREIQELVATGNASSDGLGHCFTPNSSYSMSQVDIALEILPSLLPDLNDEGFQLVFYHLEPLFTNQETCLYAFTHLFDILAHAMGPKVTVKKFLKPLIELYDSRSLAIYEHLTSQAFLSQIIVRFGLENFLTNFVSFVIDAVAFELMLQKKTTPPTDRVSVHSADGIQIEDEQQKEKDDKRLYPSVDEDEDDDVINGTNAIFSDQEETADYAVHVDDVDDEISGDVGYFIKRRTGKRRTFKRPPYRERDSKEDIHKRVSDKLSGEHSRNDLGVRMEEILDGSEKESPSDDSGTDKKEQDNRMHKEGEPGEVESRKENGEGESSAGIHRGSMLGAMRDKPINKADTPSVSRAPQGSESEEAVPFPSQTSDANITSDSDIAQGAFKDEDFNGGDGRSDRELLVFDKDLEDSEDSDDEGSDDSNDAPDELDDEADESLGVNRGLEESMDSEPPPYDFYQDSSIAVDEKEKVADLTPAYVSAMAAESVMWLAPRLGPVLTSQHIAHQLLQMLPQCYVDVLGVAQYEQEDEDRKAKWVLYCLGSFCILYGEAFVMHQYLPHMQKTVTSLQTRFGARGEASLASVFALLKYCIPYMSKETLVDNFETLVKTVFQPVLRILSSWNIKFPGGGEARAALCHSYVDLLTALSMKLERELTRELMTAPLQQFFSCFALVHLKKEYRLGGDITRPEQIEAFCKTAMYDELYLTFSPAMAHHAYVPLCGIMGGKYMETVLYNHDLIWSLCCSHDVQLSHPSFDEQESRDDDDEVQDDGKAVLVGEEGELNKGTGEGKNTGKRAKRRSGSKPRIPSWLRRTEKNKEPDTTSIGSMQVSSSDQYLKGSWLEHWKYQLNSKKSRERKSQFHLQQAKLQTFTGHSGAVRSLCIQDSEHYFLSASKDKTVKLWSLSNHGGGTAQSASSCTYYHHSRGVFAVDMVESVRQAASCDGTVHIWDPVSASTISILELPRGSAAVAMTAMPAPSQSVVVGTSEGTVRFIDVRQRAFVQEWKTTTSNVAGSIRDICCGPDNRWVAIGFSSGLVSVLDVRGGLLRSQRRAHTSDVLQVRALSPNSLVTSSVDQGLSMWKDDGQRLKSLKGNLPTLHLKGNLPTMNLKGNLQTMNLKGIPTLNLKSNLPTLHLKGNLPTMYLKGNLPTMNLKGNLPTLNLKGNLPTMNLKGNLPTLHLKGNLPTTNLKGYLPSLSH</sequence>
<dbReference type="PANTHER" id="PTHR46866">
    <property type="entry name" value="GH12955P"/>
    <property type="match status" value="1"/>
</dbReference>
<feature type="compositionally biased region" description="Basic and acidic residues" evidence="5">
    <location>
        <begin position="1685"/>
        <end position="1694"/>
    </location>
</feature>
<dbReference type="SUPFAM" id="SSF81837">
    <property type="entry name" value="BEACH domain"/>
    <property type="match status" value="1"/>
</dbReference>
<feature type="compositionally biased region" description="Polar residues" evidence="5">
    <location>
        <begin position="1223"/>
        <end position="1234"/>
    </location>
</feature>
<dbReference type="InterPro" id="IPR011009">
    <property type="entry name" value="Kinase-like_dom_sf"/>
</dbReference>
<feature type="compositionally biased region" description="Basic and acidic residues" evidence="5">
    <location>
        <begin position="1051"/>
        <end position="1061"/>
    </location>
</feature>
<dbReference type="SMART" id="SM01026">
    <property type="entry name" value="Beach"/>
    <property type="match status" value="1"/>
</dbReference>
<dbReference type="EMBL" id="DS469580">
    <property type="protein sequence ID" value="EDO41273.1"/>
    <property type="molecule type" value="Genomic_DNA"/>
</dbReference>
<keyword evidence="2 4" id="KW-0853">WD repeat</keyword>
<feature type="compositionally biased region" description="Basic and acidic residues" evidence="5">
    <location>
        <begin position="1123"/>
        <end position="1197"/>
    </location>
</feature>
<evidence type="ECO:0000259" key="6">
    <source>
        <dbReference type="PROSITE" id="PS50197"/>
    </source>
</evidence>
<feature type="compositionally biased region" description="Basic residues" evidence="5">
    <location>
        <begin position="1666"/>
        <end position="1676"/>
    </location>
</feature>
<evidence type="ECO:0000256" key="4">
    <source>
        <dbReference type="PROSITE-ProRule" id="PRU00221"/>
    </source>
</evidence>
<keyword evidence="3" id="KW-0677">Repeat</keyword>
<dbReference type="SUPFAM" id="SSF50978">
    <property type="entry name" value="WD40 repeat-like"/>
    <property type="match status" value="1"/>
</dbReference>
<gene>
    <name evidence="7" type="ORF">NEMVEDRAFT_v1g206862</name>
</gene>
<feature type="repeat" description="WD" evidence="4">
    <location>
        <begin position="1744"/>
        <end position="1779"/>
    </location>
</feature>
<evidence type="ECO:0000313" key="7">
    <source>
        <dbReference type="EMBL" id="EDO41273.1"/>
    </source>
</evidence>
<feature type="region of interest" description="Disordered" evidence="5">
    <location>
        <begin position="647"/>
        <end position="677"/>
    </location>
</feature>
<dbReference type="InterPro" id="IPR036322">
    <property type="entry name" value="WD40_repeat_dom_sf"/>
</dbReference>